<dbReference type="Proteomes" id="UP000887578">
    <property type="component" value="Unplaced"/>
</dbReference>
<name>A0A914R1X6_9BILA</name>
<dbReference type="AlphaFoldDB" id="A0A914R1X6"/>
<reference evidence="2" key="1">
    <citation type="submission" date="2022-11" db="UniProtKB">
        <authorList>
            <consortium name="WormBaseParasite"/>
        </authorList>
    </citation>
    <scope>IDENTIFICATION</scope>
</reference>
<organism evidence="1 2">
    <name type="scientific">Panagrolaimus davidi</name>
    <dbReference type="NCBI Taxonomy" id="227884"/>
    <lineage>
        <taxon>Eukaryota</taxon>
        <taxon>Metazoa</taxon>
        <taxon>Ecdysozoa</taxon>
        <taxon>Nematoda</taxon>
        <taxon>Chromadorea</taxon>
        <taxon>Rhabditida</taxon>
        <taxon>Tylenchina</taxon>
        <taxon>Panagrolaimomorpha</taxon>
        <taxon>Panagrolaimoidea</taxon>
        <taxon>Panagrolaimidae</taxon>
        <taxon>Panagrolaimus</taxon>
    </lineage>
</organism>
<sequence>MFSLKSGKVFKKTCLIAAIFVGVESAIAKLQVEKGKEAKIDFGNGMFFIKRITKASPKPQYYFAHPKQDGTWTTDGKDKIPSTAFLHRNGTMTFKKIEDNDAGSYEMPLEPSQLPMAQSVFSVVFKFPGEHKTFEGGK</sequence>
<protein>
    <submittedName>
        <fullName evidence="2">Uncharacterized protein</fullName>
    </submittedName>
</protein>
<dbReference type="WBParaSite" id="PDA_v2.g851.t1">
    <property type="protein sequence ID" value="PDA_v2.g851.t1"/>
    <property type="gene ID" value="PDA_v2.g851"/>
</dbReference>
<accession>A0A914R1X6</accession>
<proteinExistence type="predicted"/>
<keyword evidence="1" id="KW-1185">Reference proteome</keyword>
<evidence type="ECO:0000313" key="2">
    <source>
        <dbReference type="WBParaSite" id="PDA_v2.g851.t1"/>
    </source>
</evidence>
<evidence type="ECO:0000313" key="1">
    <source>
        <dbReference type="Proteomes" id="UP000887578"/>
    </source>
</evidence>